<dbReference type="EMBL" id="KZ857380">
    <property type="protein sequence ID" value="RDX56418.1"/>
    <property type="molecule type" value="Genomic_DNA"/>
</dbReference>
<sequence length="110" mass="12061">MEHIHTLSAFRRHTSLGRPLDRIEYTRLLFRRLKRSGAIDTQARTAAVVLPVVSGMVPLSSACSWALVANDIASTPTRIIPTTLTSSANVQLRDEHKGCTFTLAAAATFR</sequence>
<evidence type="ECO:0000313" key="2">
    <source>
        <dbReference type="Proteomes" id="UP000256964"/>
    </source>
</evidence>
<proteinExistence type="predicted"/>
<accession>A0A371DVB9</accession>
<evidence type="ECO:0000313" key="1">
    <source>
        <dbReference type="EMBL" id="RDX56418.1"/>
    </source>
</evidence>
<protein>
    <submittedName>
        <fullName evidence="1">Uncharacterized protein</fullName>
    </submittedName>
</protein>
<organism evidence="1 2">
    <name type="scientific">Lentinus brumalis</name>
    <dbReference type="NCBI Taxonomy" id="2498619"/>
    <lineage>
        <taxon>Eukaryota</taxon>
        <taxon>Fungi</taxon>
        <taxon>Dikarya</taxon>
        <taxon>Basidiomycota</taxon>
        <taxon>Agaricomycotina</taxon>
        <taxon>Agaricomycetes</taxon>
        <taxon>Polyporales</taxon>
        <taxon>Polyporaceae</taxon>
        <taxon>Lentinus</taxon>
    </lineage>
</organism>
<dbReference type="AlphaFoldDB" id="A0A371DVB9"/>
<dbReference type="Proteomes" id="UP000256964">
    <property type="component" value="Unassembled WGS sequence"/>
</dbReference>
<gene>
    <name evidence="1" type="ORF">OH76DRAFT_385587</name>
</gene>
<name>A0A371DVB9_9APHY</name>
<keyword evidence="2" id="KW-1185">Reference proteome</keyword>
<reference evidence="1 2" key="1">
    <citation type="journal article" date="2018" name="Biotechnol. Biofuels">
        <title>Integrative visual omics of the white-rot fungus Polyporus brumalis exposes the biotechnological potential of its oxidative enzymes for delignifying raw plant biomass.</title>
        <authorList>
            <person name="Miyauchi S."/>
            <person name="Rancon A."/>
            <person name="Drula E."/>
            <person name="Hage H."/>
            <person name="Chaduli D."/>
            <person name="Favel A."/>
            <person name="Grisel S."/>
            <person name="Henrissat B."/>
            <person name="Herpoel-Gimbert I."/>
            <person name="Ruiz-Duenas F.J."/>
            <person name="Chevret D."/>
            <person name="Hainaut M."/>
            <person name="Lin J."/>
            <person name="Wang M."/>
            <person name="Pangilinan J."/>
            <person name="Lipzen A."/>
            <person name="Lesage-Meessen L."/>
            <person name="Navarro D."/>
            <person name="Riley R."/>
            <person name="Grigoriev I.V."/>
            <person name="Zhou S."/>
            <person name="Raouche S."/>
            <person name="Rosso M.N."/>
        </authorList>
    </citation>
    <scope>NUCLEOTIDE SEQUENCE [LARGE SCALE GENOMIC DNA]</scope>
    <source>
        <strain evidence="1 2">BRFM 1820</strain>
    </source>
</reference>